<sequence length="53" mass="5618">MKCVSLLMVVTLSLTSTPAYAYAATPVNGNDDISTAANPNCPTWLQWLCGKGK</sequence>
<feature type="signal peptide" evidence="1">
    <location>
        <begin position="1"/>
        <end position="21"/>
    </location>
</feature>
<protein>
    <submittedName>
        <fullName evidence="2">Uncharacterized protein</fullName>
    </submittedName>
</protein>
<proteinExistence type="predicted"/>
<dbReference type="RefSeq" id="WP_154303347.1">
    <property type="nucleotide sequence ID" value="NZ_CP026729.1"/>
</dbReference>
<feature type="chain" id="PRO_5041379859" evidence="1">
    <location>
        <begin position="22"/>
        <end position="53"/>
    </location>
</feature>
<keyword evidence="1" id="KW-0732">Signal</keyword>
<comment type="caution">
    <text evidence="2">The sequence shown here is derived from an EMBL/GenBank/DDBJ whole genome shotgun (WGS) entry which is preliminary data.</text>
</comment>
<name>A0AA43P614_9BIFI</name>
<dbReference type="Proteomes" id="UP001161916">
    <property type="component" value="Unassembled WGS sequence"/>
</dbReference>
<reference evidence="2" key="2">
    <citation type="journal article" date="2023" name="Gut Microbes">
        <title>Characterization of Bifidobacterium kashiwanohense that utilizes both milk- and plant-derived oligosaccharides.</title>
        <authorList>
            <person name="Orihara K."/>
            <person name="Yahagi K."/>
            <person name="Saito Y."/>
            <person name="Watanabe Y."/>
            <person name="Sasai T."/>
            <person name="Hara T."/>
            <person name="Tsukuda N."/>
            <person name="Oki K."/>
            <person name="Fujimoto J."/>
            <person name="Matsuki T."/>
        </authorList>
    </citation>
    <scope>NUCLEOTIDE SEQUENCE</scope>
    <source>
        <strain evidence="2">YIT 13062</strain>
    </source>
</reference>
<organism evidence="2 3">
    <name type="scientific">Bifidobacterium catenulatum subsp. kashiwanohense</name>
    <dbReference type="NCBI Taxonomy" id="630129"/>
    <lineage>
        <taxon>Bacteria</taxon>
        <taxon>Bacillati</taxon>
        <taxon>Actinomycetota</taxon>
        <taxon>Actinomycetes</taxon>
        <taxon>Bifidobacteriales</taxon>
        <taxon>Bifidobacteriaceae</taxon>
        <taxon>Bifidobacterium</taxon>
    </lineage>
</organism>
<gene>
    <name evidence="2" type="ORF">OB951_01465</name>
</gene>
<dbReference type="EMBL" id="JAOPMH010000003">
    <property type="protein sequence ID" value="MDH7889290.1"/>
    <property type="molecule type" value="Genomic_DNA"/>
</dbReference>
<evidence type="ECO:0000313" key="2">
    <source>
        <dbReference type="EMBL" id="MDH7889290.1"/>
    </source>
</evidence>
<dbReference type="AlphaFoldDB" id="A0AA43P614"/>
<reference evidence="2" key="1">
    <citation type="submission" date="2022-09" db="EMBL/GenBank/DDBJ databases">
        <authorList>
            <person name="Orihara K."/>
        </authorList>
    </citation>
    <scope>NUCLEOTIDE SEQUENCE</scope>
    <source>
        <strain evidence="2">YIT 13062</strain>
    </source>
</reference>
<evidence type="ECO:0000256" key="1">
    <source>
        <dbReference type="SAM" id="SignalP"/>
    </source>
</evidence>
<evidence type="ECO:0000313" key="3">
    <source>
        <dbReference type="Proteomes" id="UP001161916"/>
    </source>
</evidence>
<accession>A0AA43P614</accession>